<dbReference type="InParanoid" id="A0A3P8VAF7"/>
<protein>
    <submittedName>
        <fullName evidence="2">Uncharacterized protein</fullName>
    </submittedName>
</protein>
<evidence type="ECO:0000313" key="2">
    <source>
        <dbReference type="Ensembl" id="ENSCSEP00000011397.1"/>
    </source>
</evidence>
<reference evidence="2" key="3">
    <citation type="submission" date="2025-09" db="UniProtKB">
        <authorList>
            <consortium name="Ensembl"/>
        </authorList>
    </citation>
    <scope>IDENTIFICATION</scope>
</reference>
<sequence length="50" mass="5710">MQWTQLDTKHKHKNANKTAGQSQKQRHLDKGVGKYTCTVCQKPSRTAGRK</sequence>
<reference evidence="2" key="2">
    <citation type="submission" date="2025-08" db="UniProtKB">
        <authorList>
            <consortium name="Ensembl"/>
        </authorList>
    </citation>
    <scope>IDENTIFICATION</scope>
</reference>
<accession>A0A3P8VAF7</accession>
<keyword evidence="3" id="KW-1185">Reference proteome</keyword>
<dbReference type="Proteomes" id="UP000265120">
    <property type="component" value="Chromosome 5"/>
</dbReference>
<organism evidence="2 3">
    <name type="scientific">Cynoglossus semilaevis</name>
    <name type="common">Tongue sole</name>
    <dbReference type="NCBI Taxonomy" id="244447"/>
    <lineage>
        <taxon>Eukaryota</taxon>
        <taxon>Metazoa</taxon>
        <taxon>Chordata</taxon>
        <taxon>Craniata</taxon>
        <taxon>Vertebrata</taxon>
        <taxon>Euteleostomi</taxon>
        <taxon>Actinopterygii</taxon>
        <taxon>Neopterygii</taxon>
        <taxon>Teleostei</taxon>
        <taxon>Neoteleostei</taxon>
        <taxon>Acanthomorphata</taxon>
        <taxon>Carangaria</taxon>
        <taxon>Pleuronectiformes</taxon>
        <taxon>Pleuronectoidei</taxon>
        <taxon>Cynoglossidae</taxon>
        <taxon>Cynoglossinae</taxon>
        <taxon>Cynoglossus</taxon>
    </lineage>
</organism>
<evidence type="ECO:0000313" key="3">
    <source>
        <dbReference type="Proteomes" id="UP000265120"/>
    </source>
</evidence>
<evidence type="ECO:0000256" key="1">
    <source>
        <dbReference type="SAM" id="MobiDB-lite"/>
    </source>
</evidence>
<name>A0A3P8VAF7_CYNSE</name>
<dbReference type="AlphaFoldDB" id="A0A3P8VAF7"/>
<feature type="region of interest" description="Disordered" evidence="1">
    <location>
        <begin position="1"/>
        <end position="34"/>
    </location>
</feature>
<proteinExistence type="predicted"/>
<dbReference type="Ensembl" id="ENSCSET00000011537.1">
    <property type="protein sequence ID" value="ENSCSEP00000011397.1"/>
    <property type="gene ID" value="ENSCSEG00000007336.1"/>
</dbReference>
<reference evidence="2 3" key="1">
    <citation type="journal article" date="2014" name="Nat. Genet.">
        <title>Whole-genome sequence of a flatfish provides insights into ZW sex chromosome evolution and adaptation to a benthic lifestyle.</title>
        <authorList>
            <person name="Chen S."/>
            <person name="Zhang G."/>
            <person name="Shao C."/>
            <person name="Huang Q."/>
            <person name="Liu G."/>
            <person name="Zhang P."/>
            <person name="Song W."/>
            <person name="An N."/>
            <person name="Chalopin D."/>
            <person name="Volff J.N."/>
            <person name="Hong Y."/>
            <person name="Li Q."/>
            <person name="Sha Z."/>
            <person name="Zhou H."/>
            <person name="Xie M."/>
            <person name="Yu Q."/>
            <person name="Liu Y."/>
            <person name="Xiang H."/>
            <person name="Wang N."/>
            <person name="Wu K."/>
            <person name="Yang C."/>
            <person name="Zhou Q."/>
            <person name="Liao X."/>
            <person name="Yang L."/>
            <person name="Hu Q."/>
            <person name="Zhang J."/>
            <person name="Meng L."/>
            <person name="Jin L."/>
            <person name="Tian Y."/>
            <person name="Lian J."/>
            <person name="Yang J."/>
            <person name="Miao G."/>
            <person name="Liu S."/>
            <person name="Liang Z."/>
            <person name="Yan F."/>
            <person name="Li Y."/>
            <person name="Sun B."/>
            <person name="Zhang H."/>
            <person name="Zhang J."/>
            <person name="Zhu Y."/>
            <person name="Du M."/>
            <person name="Zhao Y."/>
            <person name="Schartl M."/>
            <person name="Tang Q."/>
            <person name="Wang J."/>
        </authorList>
    </citation>
    <scope>NUCLEOTIDE SEQUENCE</scope>
</reference>